<organism evidence="2 3">
    <name type="scientific">Sphingobacterium bovistauri</name>
    <dbReference type="NCBI Taxonomy" id="2781959"/>
    <lineage>
        <taxon>Bacteria</taxon>
        <taxon>Pseudomonadati</taxon>
        <taxon>Bacteroidota</taxon>
        <taxon>Sphingobacteriia</taxon>
        <taxon>Sphingobacteriales</taxon>
        <taxon>Sphingobacteriaceae</taxon>
        <taxon>Sphingobacterium</taxon>
    </lineage>
</organism>
<feature type="signal peptide" evidence="1">
    <location>
        <begin position="1"/>
        <end position="18"/>
    </location>
</feature>
<keyword evidence="1" id="KW-0732">Signal</keyword>
<evidence type="ECO:0000256" key="1">
    <source>
        <dbReference type="SAM" id="SignalP"/>
    </source>
</evidence>
<comment type="caution">
    <text evidence="2">The sequence shown here is derived from an EMBL/GenBank/DDBJ whole genome shotgun (WGS) entry which is preliminary data.</text>
</comment>
<gene>
    <name evidence="2" type="ORF">IPZ78_02475</name>
</gene>
<evidence type="ECO:0008006" key="4">
    <source>
        <dbReference type="Google" id="ProtNLM"/>
    </source>
</evidence>
<reference evidence="2" key="1">
    <citation type="submission" date="2020-10" db="EMBL/GenBank/DDBJ databases">
        <authorList>
            <person name="Lu T."/>
            <person name="Wang Q."/>
            <person name="Han X."/>
        </authorList>
    </citation>
    <scope>NUCLEOTIDE SEQUENCE</scope>
    <source>
        <strain evidence="2">WQ 366</strain>
    </source>
</reference>
<proteinExistence type="predicted"/>
<dbReference type="RefSeq" id="WP_225551351.1">
    <property type="nucleotide sequence ID" value="NZ_JADEYP010000003.1"/>
</dbReference>
<dbReference type="Proteomes" id="UP001165302">
    <property type="component" value="Unassembled WGS sequence"/>
</dbReference>
<name>A0ABS7Z552_9SPHI</name>
<evidence type="ECO:0000313" key="2">
    <source>
        <dbReference type="EMBL" id="MCA5004015.1"/>
    </source>
</evidence>
<evidence type="ECO:0000313" key="3">
    <source>
        <dbReference type="Proteomes" id="UP001165302"/>
    </source>
</evidence>
<dbReference type="EMBL" id="JADEYP010000003">
    <property type="protein sequence ID" value="MCA5004015.1"/>
    <property type="molecule type" value="Genomic_DNA"/>
</dbReference>
<keyword evidence="3" id="KW-1185">Reference proteome</keyword>
<feature type="chain" id="PRO_5045679420" description="Outer membrane protein beta-barrel domain-containing protein" evidence="1">
    <location>
        <begin position="19"/>
        <end position="152"/>
    </location>
</feature>
<accession>A0ABS7Z552</accession>
<protein>
    <recommendedName>
        <fullName evidence="4">Outer membrane protein beta-barrel domain-containing protein</fullName>
    </recommendedName>
</protein>
<sequence length="152" mass="17191">MKYICVVCLLILSCFTFAQEIKKSNWIVGPSIGYQHQDKNFLKASFWALKDVGYANYLRFDVGANLTFQDKKAHIIPELGTTYYLSAKGVWPFIKGEVTPYTLTPKFGLGLFNIIEVAAGYGFELQQKKNLTPIKGFSFSLGVSLPLNYHLY</sequence>